<gene>
    <name evidence="5" type="ORF">ACFSC7_03625</name>
</gene>
<dbReference type="GO" id="GO:0032259">
    <property type="term" value="P:methylation"/>
    <property type="evidence" value="ECO:0007669"/>
    <property type="project" value="UniProtKB-KW"/>
</dbReference>
<dbReference type="EMBL" id="JBHUFA010000001">
    <property type="protein sequence ID" value="MFD1694591.1"/>
    <property type="molecule type" value="Genomic_DNA"/>
</dbReference>
<accession>A0ABW4JTL7</accession>
<organism evidence="5 6">
    <name type="scientific">Roseibium aestuarii</name>
    <dbReference type="NCBI Taxonomy" id="2600299"/>
    <lineage>
        <taxon>Bacteria</taxon>
        <taxon>Pseudomonadati</taxon>
        <taxon>Pseudomonadota</taxon>
        <taxon>Alphaproteobacteria</taxon>
        <taxon>Hyphomicrobiales</taxon>
        <taxon>Stappiaceae</taxon>
        <taxon>Roseibium</taxon>
    </lineage>
</organism>
<protein>
    <submittedName>
        <fullName evidence="5">Class I SAM-dependent methyltransferase</fullName>
    </submittedName>
</protein>
<name>A0ABW4JTL7_9HYPH</name>
<dbReference type="Gene3D" id="3.40.50.150">
    <property type="entry name" value="Vaccinia Virus protein VP39"/>
    <property type="match status" value="1"/>
</dbReference>
<dbReference type="InterPro" id="IPR041698">
    <property type="entry name" value="Methyltransf_25"/>
</dbReference>
<keyword evidence="3" id="KW-0949">S-adenosyl-L-methionine</keyword>
<keyword evidence="1 5" id="KW-0489">Methyltransferase</keyword>
<dbReference type="PANTHER" id="PTHR43464:SF19">
    <property type="entry name" value="UBIQUINONE BIOSYNTHESIS O-METHYLTRANSFERASE, MITOCHONDRIAL"/>
    <property type="match status" value="1"/>
</dbReference>
<dbReference type="GO" id="GO:0008168">
    <property type="term" value="F:methyltransferase activity"/>
    <property type="evidence" value="ECO:0007669"/>
    <property type="project" value="UniProtKB-KW"/>
</dbReference>
<dbReference type="Pfam" id="PF13649">
    <property type="entry name" value="Methyltransf_25"/>
    <property type="match status" value="1"/>
</dbReference>
<evidence type="ECO:0000256" key="2">
    <source>
        <dbReference type="ARBA" id="ARBA00022679"/>
    </source>
</evidence>
<evidence type="ECO:0000313" key="5">
    <source>
        <dbReference type="EMBL" id="MFD1694591.1"/>
    </source>
</evidence>
<comment type="caution">
    <text evidence="5">The sequence shown here is derived from an EMBL/GenBank/DDBJ whole genome shotgun (WGS) entry which is preliminary data.</text>
</comment>
<evidence type="ECO:0000259" key="4">
    <source>
        <dbReference type="Pfam" id="PF13649"/>
    </source>
</evidence>
<feature type="domain" description="Methyltransferase" evidence="4">
    <location>
        <begin position="74"/>
        <end position="167"/>
    </location>
</feature>
<dbReference type="InterPro" id="IPR029063">
    <property type="entry name" value="SAM-dependent_MTases_sf"/>
</dbReference>
<evidence type="ECO:0000256" key="1">
    <source>
        <dbReference type="ARBA" id="ARBA00022603"/>
    </source>
</evidence>
<proteinExistence type="predicted"/>
<evidence type="ECO:0000256" key="3">
    <source>
        <dbReference type="ARBA" id="ARBA00022691"/>
    </source>
</evidence>
<dbReference type="PANTHER" id="PTHR43464">
    <property type="entry name" value="METHYLTRANSFERASE"/>
    <property type="match status" value="1"/>
</dbReference>
<dbReference type="CDD" id="cd02440">
    <property type="entry name" value="AdoMet_MTases"/>
    <property type="match status" value="1"/>
</dbReference>
<keyword evidence="6" id="KW-1185">Reference proteome</keyword>
<keyword evidence="2" id="KW-0808">Transferase</keyword>
<sequence>MTTLADLAEEENVSAAEISRDYHDYVFKEGRLVGDFEGMYRHSAEIPWHQDANSFDIISDIDIAILKRGRHRRICDVGCGLGYFTGRLKRELPGTGGDGPAQVTGTDVSPTAIARAAELFPDCSFRQMDLLAADWRAPEDRFDLVVCRGVLWYVVHDLDLALRRMASLGGEGAHMLVTLSFPPSATWVGQEVLGSAEDLKRHLSQVMDISYWCEERDAKHGSVPLCHAYGAIRSGEIWS</sequence>
<evidence type="ECO:0000313" key="6">
    <source>
        <dbReference type="Proteomes" id="UP001597327"/>
    </source>
</evidence>
<dbReference type="SUPFAM" id="SSF53335">
    <property type="entry name" value="S-adenosyl-L-methionine-dependent methyltransferases"/>
    <property type="match status" value="1"/>
</dbReference>
<dbReference type="RefSeq" id="WP_149891574.1">
    <property type="nucleotide sequence ID" value="NZ_JBHUFA010000001.1"/>
</dbReference>
<reference evidence="6" key="1">
    <citation type="journal article" date="2019" name="Int. J. Syst. Evol. Microbiol.">
        <title>The Global Catalogue of Microorganisms (GCM) 10K type strain sequencing project: providing services to taxonomists for standard genome sequencing and annotation.</title>
        <authorList>
            <consortium name="The Broad Institute Genomics Platform"/>
            <consortium name="The Broad Institute Genome Sequencing Center for Infectious Disease"/>
            <person name="Wu L."/>
            <person name="Ma J."/>
        </authorList>
    </citation>
    <scope>NUCLEOTIDE SEQUENCE [LARGE SCALE GENOMIC DNA]</scope>
    <source>
        <strain evidence="6">JCM 3369</strain>
    </source>
</reference>
<dbReference type="Proteomes" id="UP001597327">
    <property type="component" value="Unassembled WGS sequence"/>
</dbReference>